<protein>
    <submittedName>
        <fullName evidence="1">Uncharacterized protein</fullName>
    </submittedName>
</protein>
<dbReference type="EMBL" id="AMZH03001836">
    <property type="protein sequence ID" value="RRT77789.1"/>
    <property type="molecule type" value="Genomic_DNA"/>
</dbReference>
<gene>
    <name evidence="1" type="ORF">B296_00024676</name>
</gene>
<dbReference type="Proteomes" id="UP000287651">
    <property type="component" value="Unassembled WGS sequence"/>
</dbReference>
<reference evidence="1 2" key="1">
    <citation type="journal article" date="2014" name="Agronomy (Basel)">
        <title>A Draft Genome Sequence for Ensete ventricosum, the Drought-Tolerant Tree Against Hunger.</title>
        <authorList>
            <person name="Harrison J."/>
            <person name="Moore K.A."/>
            <person name="Paszkiewicz K."/>
            <person name="Jones T."/>
            <person name="Grant M."/>
            <person name="Ambacheew D."/>
            <person name="Muzemil S."/>
            <person name="Studholme D.J."/>
        </authorList>
    </citation>
    <scope>NUCLEOTIDE SEQUENCE [LARGE SCALE GENOMIC DNA]</scope>
</reference>
<accession>A0A427ANJ2</accession>
<comment type="caution">
    <text evidence="1">The sequence shown here is derived from an EMBL/GenBank/DDBJ whole genome shotgun (WGS) entry which is preliminary data.</text>
</comment>
<organism evidence="1 2">
    <name type="scientific">Ensete ventricosum</name>
    <name type="common">Abyssinian banana</name>
    <name type="synonym">Musa ensete</name>
    <dbReference type="NCBI Taxonomy" id="4639"/>
    <lineage>
        <taxon>Eukaryota</taxon>
        <taxon>Viridiplantae</taxon>
        <taxon>Streptophyta</taxon>
        <taxon>Embryophyta</taxon>
        <taxon>Tracheophyta</taxon>
        <taxon>Spermatophyta</taxon>
        <taxon>Magnoliopsida</taxon>
        <taxon>Liliopsida</taxon>
        <taxon>Zingiberales</taxon>
        <taxon>Musaceae</taxon>
        <taxon>Ensete</taxon>
    </lineage>
</organism>
<name>A0A427ANJ2_ENSVE</name>
<dbReference type="AlphaFoldDB" id="A0A427ANJ2"/>
<proteinExistence type="predicted"/>
<evidence type="ECO:0000313" key="1">
    <source>
        <dbReference type="EMBL" id="RRT77789.1"/>
    </source>
</evidence>
<sequence length="96" mass="10983">METELLELTRSKDALWADLLKRVGEDNKKFPGFEMGLVRMGRVSLEYEYQLALARLRARHAGVEIELDPFASLLEDDDVSMADEQPFDDSLPPLEE</sequence>
<evidence type="ECO:0000313" key="2">
    <source>
        <dbReference type="Proteomes" id="UP000287651"/>
    </source>
</evidence>